<dbReference type="KEGG" id="ccal:108626896"/>
<keyword evidence="3" id="KW-0964">Secreted</keyword>
<evidence type="ECO:0000256" key="4">
    <source>
        <dbReference type="ARBA" id="ARBA00022729"/>
    </source>
</evidence>
<evidence type="ECO:0000313" key="6">
    <source>
        <dbReference type="Proteomes" id="UP000694925"/>
    </source>
</evidence>
<accession>A0AAJ7J2R4</accession>
<comment type="subcellular location">
    <subcellularLocation>
        <location evidence="1">Secreted</location>
    </subcellularLocation>
</comment>
<sequence>MIISYVCNILNFKKWELLSLVTILLASKYLLRSTFQPDVNQLTELEKCPACFGKSACEHIREVDITPFDFHSTFAYFFGVKNVFFGFLNTKKVVLKKLAQNFELNEFDRKLCENDTFLHICTANKIAKNDRINFHQLLKDEISLQDFKTDNRISRLTLCPTVERLTYLLDRIYHNNRNVDRNTLEINIWTLAVLNPEPLLLQILPAEDNWPVAKYLGACGRIVIEEYVGLPLTAYYNQPWLHRAKIASSLLDAAFKFTYKNTDFAFYLTDVSADNIAVDTNDNAIFVDLENVIIVDRNMNDTERQTPWNSRMQVNTEDQVCPECLAFDSTEICNNDISDHNFYAICKVLLALNPNNNILPGGLLHDIPADVLQKYSNLQYLIEQCVDSQEPFNRIEAGMQLKKLLNMIITEGNE</sequence>
<dbReference type="PANTHER" id="PTHR32073:SF7">
    <property type="entry name" value="GH11358P"/>
    <property type="match status" value="1"/>
</dbReference>
<dbReference type="PANTHER" id="PTHR32073">
    <property type="entry name" value="GH11358P"/>
    <property type="match status" value="1"/>
</dbReference>
<evidence type="ECO:0000256" key="2">
    <source>
        <dbReference type="ARBA" id="ARBA00006338"/>
    </source>
</evidence>
<dbReference type="Pfam" id="PF12260">
    <property type="entry name" value="PIP49_C"/>
    <property type="match status" value="1"/>
</dbReference>
<proteinExistence type="inferred from homology"/>
<gene>
    <name evidence="7" type="primary">LOC108626896</name>
</gene>
<dbReference type="RefSeq" id="XP_017883319.1">
    <property type="nucleotide sequence ID" value="XM_018027830.2"/>
</dbReference>
<protein>
    <submittedName>
        <fullName evidence="7">Deleted in autism protein 1 homolog</fullName>
    </submittedName>
</protein>
<dbReference type="Proteomes" id="UP000694925">
    <property type="component" value="Unplaced"/>
</dbReference>
<reference evidence="7" key="1">
    <citation type="submission" date="2025-08" db="UniProtKB">
        <authorList>
            <consortium name="RefSeq"/>
        </authorList>
    </citation>
    <scope>IDENTIFICATION</scope>
    <source>
        <tissue evidence="7">Whole body</tissue>
    </source>
</reference>
<keyword evidence="6" id="KW-1185">Reference proteome</keyword>
<dbReference type="GeneID" id="108626896"/>
<dbReference type="InterPro" id="IPR020519">
    <property type="entry name" value="DIPK2A/B"/>
</dbReference>
<evidence type="ECO:0000256" key="3">
    <source>
        <dbReference type="ARBA" id="ARBA00022525"/>
    </source>
</evidence>
<evidence type="ECO:0000313" key="7">
    <source>
        <dbReference type="RefSeq" id="XP_017883319.1"/>
    </source>
</evidence>
<evidence type="ECO:0000259" key="5">
    <source>
        <dbReference type="Pfam" id="PF12260"/>
    </source>
</evidence>
<feature type="domain" description="FAM69 protein-kinase" evidence="5">
    <location>
        <begin position="188"/>
        <end position="386"/>
    </location>
</feature>
<dbReference type="InterPro" id="IPR022049">
    <property type="entry name" value="FAM69_kinase_dom"/>
</dbReference>
<evidence type="ECO:0000256" key="1">
    <source>
        <dbReference type="ARBA" id="ARBA00004613"/>
    </source>
</evidence>
<name>A0AAJ7J2R4_9HYME</name>
<keyword evidence="4" id="KW-0732">Signal</keyword>
<dbReference type="AlphaFoldDB" id="A0AAJ7J2R4"/>
<comment type="similarity">
    <text evidence="2">Belongs to the DIPK family.</text>
</comment>
<organism evidence="6 7">
    <name type="scientific">Ceratina calcarata</name>
    <dbReference type="NCBI Taxonomy" id="156304"/>
    <lineage>
        <taxon>Eukaryota</taxon>
        <taxon>Metazoa</taxon>
        <taxon>Ecdysozoa</taxon>
        <taxon>Arthropoda</taxon>
        <taxon>Hexapoda</taxon>
        <taxon>Insecta</taxon>
        <taxon>Pterygota</taxon>
        <taxon>Neoptera</taxon>
        <taxon>Endopterygota</taxon>
        <taxon>Hymenoptera</taxon>
        <taxon>Apocrita</taxon>
        <taxon>Aculeata</taxon>
        <taxon>Apoidea</taxon>
        <taxon>Anthophila</taxon>
        <taxon>Apidae</taxon>
        <taxon>Ceratina</taxon>
        <taxon>Zadontomerus</taxon>
    </lineage>
</organism>
<dbReference type="GO" id="GO:0005576">
    <property type="term" value="C:extracellular region"/>
    <property type="evidence" value="ECO:0007669"/>
    <property type="project" value="UniProtKB-SubCell"/>
</dbReference>